<dbReference type="SUPFAM" id="SSF52980">
    <property type="entry name" value="Restriction endonuclease-like"/>
    <property type="match status" value="1"/>
</dbReference>
<dbReference type="CDD" id="cd06260">
    <property type="entry name" value="DUF820-like"/>
    <property type="match status" value="1"/>
</dbReference>
<dbReference type="Pfam" id="PF05685">
    <property type="entry name" value="Uma2"/>
    <property type="match status" value="1"/>
</dbReference>
<accession>A0A7K3WP12</accession>
<dbReference type="InterPro" id="IPR008538">
    <property type="entry name" value="Uma2"/>
</dbReference>
<keyword evidence="2" id="KW-0378">Hydrolase</keyword>
<keyword evidence="2" id="KW-0540">Nuclease</keyword>
<evidence type="ECO:0000259" key="1">
    <source>
        <dbReference type="Pfam" id="PF05685"/>
    </source>
</evidence>
<comment type="caution">
    <text evidence="2">The sequence shown here is derived from an EMBL/GenBank/DDBJ whole genome shotgun (WGS) entry which is preliminary data.</text>
</comment>
<dbReference type="RefSeq" id="WP_163283496.1">
    <property type="nucleotide sequence ID" value="NZ_JAAGVY010000005.1"/>
</dbReference>
<dbReference type="Proteomes" id="UP000486602">
    <property type="component" value="Unassembled WGS sequence"/>
</dbReference>
<dbReference type="AlphaFoldDB" id="A0A7K3WP12"/>
<keyword evidence="3" id="KW-1185">Reference proteome</keyword>
<dbReference type="InterPro" id="IPR011335">
    <property type="entry name" value="Restrct_endonuc-II-like"/>
</dbReference>
<proteinExistence type="predicted"/>
<dbReference type="EMBL" id="JAAGVY010000005">
    <property type="protein sequence ID" value="NEN22771.1"/>
    <property type="molecule type" value="Genomic_DNA"/>
</dbReference>
<dbReference type="PANTHER" id="PTHR36558">
    <property type="entry name" value="GLR1098 PROTEIN"/>
    <property type="match status" value="1"/>
</dbReference>
<dbReference type="InterPro" id="IPR012296">
    <property type="entry name" value="Nuclease_put_TT1808"/>
</dbReference>
<keyword evidence="2" id="KW-0255">Endonuclease</keyword>
<gene>
    <name evidence="2" type="ORF">G3O08_04560</name>
</gene>
<dbReference type="PANTHER" id="PTHR36558:SF1">
    <property type="entry name" value="RESTRICTION ENDONUCLEASE DOMAIN-CONTAINING PROTEIN-RELATED"/>
    <property type="match status" value="1"/>
</dbReference>
<organism evidence="2 3">
    <name type="scientific">Cryomorpha ignava</name>
    <dbReference type="NCBI Taxonomy" id="101383"/>
    <lineage>
        <taxon>Bacteria</taxon>
        <taxon>Pseudomonadati</taxon>
        <taxon>Bacteroidota</taxon>
        <taxon>Flavobacteriia</taxon>
        <taxon>Flavobacteriales</taxon>
        <taxon>Cryomorphaceae</taxon>
        <taxon>Cryomorpha</taxon>
    </lineage>
</organism>
<dbReference type="Gene3D" id="3.90.1570.10">
    <property type="entry name" value="tt1808, chain A"/>
    <property type="match status" value="1"/>
</dbReference>
<name>A0A7K3WP12_9FLAO</name>
<reference evidence="2 3" key="1">
    <citation type="submission" date="2020-02" db="EMBL/GenBank/DDBJ databases">
        <title>Out from the shadows clarifying the taxonomy of the family Cryomorphaceae and related taxa by utilizing the GTDB taxonomic framework.</title>
        <authorList>
            <person name="Bowman J.P."/>
        </authorList>
    </citation>
    <scope>NUCLEOTIDE SEQUENCE [LARGE SCALE GENOMIC DNA]</scope>
    <source>
        <strain evidence="2 3">QSSC 1-22</strain>
    </source>
</reference>
<evidence type="ECO:0000313" key="3">
    <source>
        <dbReference type="Proteomes" id="UP000486602"/>
    </source>
</evidence>
<protein>
    <submittedName>
        <fullName evidence="2">Uma2 family endonuclease</fullName>
    </submittedName>
</protein>
<dbReference type="GO" id="GO:0004519">
    <property type="term" value="F:endonuclease activity"/>
    <property type="evidence" value="ECO:0007669"/>
    <property type="project" value="UniProtKB-KW"/>
</dbReference>
<evidence type="ECO:0000313" key="2">
    <source>
        <dbReference type="EMBL" id="NEN22771.1"/>
    </source>
</evidence>
<sequence length="200" mass="22786">MKNFEDKNQEVQEPDLTGTYTARDYISWKTDELMELIRGKVFKMAAAPSSDHQKVVMSLGTILYLHFLKKCEVYSAPFDVYLIRSSEDWKSAKNVVQPDLCVICDPEKIHLRGCIGVPDLVVEILSPSTRLKDLGAKRDLYEEYGVKEFWIVHPQDATLAVHVLENGKYRITSLVTKGQSFQSPTFPDLQVDLDAVFPDE</sequence>
<feature type="domain" description="Putative restriction endonuclease" evidence="1">
    <location>
        <begin position="25"/>
        <end position="193"/>
    </location>
</feature>